<dbReference type="AlphaFoldDB" id="A0AAD7FMZ2"/>
<evidence type="ECO:0000313" key="3">
    <source>
        <dbReference type="Proteomes" id="UP001221142"/>
    </source>
</evidence>
<proteinExistence type="predicted"/>
<reference evidence="2" key="1">
    <citation type="submission" date="2023-03" db="EMBL/GenBank/DDBJ databases">
        <title>Massive genome expansion in bonnet fungi (Mycena s.s.) driven by repeated elements and novel gene families across ecological guilds.</title>
        <authorList>
            <consortium name="Lawrence Berkeley National Laboratory"/>
            <person name="Harder C.B."/>
            <person name="Miyauchi S."/>
            <person name="Viragh M."/>
            <person name="Kuo A."/>
            <person name="Thoen E."/>
            <person name="Andreopoulos B."/>
            <person name="Lu D."/>
            <person name="Skrede I."/>
            <person name="Drula E."/>
            <person name="Henrissat B."/>
            <person name="Morin E."/>
            <person name="Kohler A."/>
            <person name="Barry K."/>
            <person name="LaButti K."/>
            <person name="Morin E."/>
            <person name="Salamov A."/>
            <person name="Lipzen A."/>
            <person name="Mereny Z."/>
            <person name="Hegedus B."/>
            <person name="Baldrian P."/>
            <person name="Stursova M."/>
            <person name="Weitz H."/>
            <person name="Taylor A."/>
            <person name="Grigoriev I.V."/>
            <person name="Nagy L.G."/>
            <person name="Martin F."/>
            <person name="Kauserud H."/>
        </authorList>
    </citation>
    <scope>NUCLEOTIDE SEQUENCE</scope>
    <source>
        <strain evidence="2">9284</strain>
    </source>
</reference>
<gene>
    <name evidence="2" type="ORF">FB45DRAFT_913916</name>
</gene>
<sequence length="205" mass="22871">MSSRPRRAATLNVKYNDNDAGGYPDGKPDTPFEKMVSLLNNQAFPSARLAHVDDLVVYAMFASKARPQGYRAIKPDTISGASMTAEEGGLFNHCVGQHVTNSNPTFPECQEAAKEIMAKAPQHFDENTYKFDSALQTHVLGREQHRARESRLWGRANFRRSPCANDDSCRRVPALCMWFSVFESPQARPRDYRGDSSSSVLQAVV</sequence>
<feature type="region of interest" description="Disordered" evidence="1">
    <location>
        <begin position="1"/>
        <end position="28"/>
    </location>
</feature>
<name>A0AAD7FMZ2_9AGAR</name>
<accession>A0AAD7FMZ2</accession>
<dbReference type="Proteomes" id="UP001221142">
    <property type="component" value="Unassembled WGS sequence"/>
</dbReference>
<keyword evidence="3" id="KW-1185">Reference proteome</keyword>
<dbReference type="EMBL" id="JARKIF010000008">
    <property type="protein sequence ID" value="KAJ7632931.1"/>
    <property type="molecule type" value="Genomic_DNA"/>
</dbReference>
<protein>
    <submittedName>
        <fullName evidence="2">Uncharacterized protein</fullName>
    </submittedName>
</protein>
<evidence type="ECO:0000256" key="1">
    <source>
        <dbReference type="SAM" id="MobiDB-lite"/>
    </source>
</evidence>
<evidence type="ECO:0000313" key="2">
    <source>
        <dbReference type="EMBL" id="KAJ7632931.1"/>
    </source>
</evidence>
<comment type="caution">
    <text evidence="2">The sequence shown here is derived from an EMBL/GenBank/DDBJ whole genome shotgun (WGS) entry which is preliminary data.</text>
</comment>
<organism evidence="2 3">
    <name type="scientific">Roridomyces roridus</name>
    <dbReference type="NCBI Taxonomy" id="1738132"/>
    <lineage>
        <taxon>Eukaryota</taxon>
        <taxon>Fungi</taxon>
        <taxon>Dikarya</taxon>
        <taxon>Basidiomycota</taxon>
        <taxon>Agaricomycotina</taxon>
        <taxon>Agaricomycetes</taxon>
        <taxon>Agaricomycetidae</taxon>
        <taxon>Agaricales</taxon>
        <taxon>Marasmiineae</taxon>
        <taxon>Mycenaceae</taxon>
        <taxon>Roridomyces</taxon>
    </lineage>
</organism>